<dbReference type="InterPro" id="IPR044135">
    <property type="entry name" value="Met-tRNA-FMT_C"/>
</dbReference>
<dbReference type="InterPro" id="IPR005794">
    <property type="entry name" value="Fmt"/>
</dbReference>
<gene>
    <name evidence="7" type="ORF">UFOPK2602_02354</name>
    <name evidence="8" type="ORF">UFOPK2806_00264</name>
    <name evidence="9" type="ORF">UFOPK4306_00642</name>
</gene>
<dbReference type="InterPro" id="IPR036477">
    <property type="entry name" value="Formyl_transf_N_sf"/>
</dbReference>
<dbReference type="Pfam" id="PF00551">
    <property type="entry name" value="Formyl_trans_N"/>
    <property type="match status" value="1"/>
</dbReference>
<keyword evidence="3" id="KW-0808">Transferase</keyword>
<dbReference type="SUPFAM" id="SSF53328">
    <property type="entry name" value="Formyltransferase"/>
    <property type="match status" value="1"/>
</dbReference>
<dbReference type="InterPro" id="IPR002376">
    <property type="entry name" value="Formyl_transf_N"/>
</dbReference>
<dbReference type="InterPro" id="IPR005793">
    <property type="entry name" value="Formyl_trans_C"/>
</dbReference>
<feature type="domain" description="Formyl transferase N-terminal" evidence="5">
    <location>
        <begin position="17"/>
        <end position="182"/>
    </location>
</feature>
<dbReference type="GO" id="GO:0005829">
    <property type="term" value="C:cytosol"/>
    <property type="evidence" value="ECO:0007669"/>
    <property type="project" value="TreeGrafter"/>
</dbReference>
<accession>A0A6J6S9V9</accession>
<evidence type="ECO:0000256" key="3">
    <source>
        <dbReference type="ARBA" id="ARBA00022679"/>
    </source>
</evidence>
<dbReference type="Gene3D" id="3.40.50.12230">
    <property type="match status" value="1"/>
</dbReference>
<dbReference type="GO" id="GO:0004479">
    <property type="term" value="F:methionyl-tRNA formyltransferase activity"/>
    <property type="evidence" value="ECO:0007669"/>
    <property type="project" value="UniProtKB-EC"/>
</dbReference>
<dbReference type="EMBL" id="CAEZXX010000244">
    <property type="protein sequence ID" value="CAB4731415.1"/>
    <property type="molecule type" value="Genomic_DNA"/>
</dbReference>
<dbReference type="SUPFAM" id="SSF50486">
    <property type="entry name" value="FMT C-terminal domain-like"/>
    <property type="match status" value="1"/>
</dbReference>
<evidence type="ECO:0000259" key="6">
    <source>
        <dbReference type="Pfam" id="PF02911"/>
    </source>
</evidence>
<evidence type="ECO:0000256" key="1">
    <source>
        <dbReference type="ARBA" id="ARBA00010699"/>
    </source>
</evidence>
<dbReference type="CDD" id="cd08646">
    <property type="entry name" value="FMT_core_Met-tRNA-FMT_N"/>
    <property type="match status" value="1"/>
</dbReference>
<reference evidence="7" key="1">
    <citation type="submission" date="2020-05" db="EMBL/GenBank/DDBJ databases">
        <authorList>
            <person name="Chiriac C."/>
            <person name="Salcher M."/>
            <person name="Ghai R."/>
            <person name="Kavagutti S V."/>
        </authorList>
    </citation>
    <scope>NUCLEOTIDE SEQUENCE</scope>
</reference>
<dbReference type="EC" id="2.1.2.9" evidence="2"/>
<evidence type="ECO:0000313" key="7">
    <source>
        <dbReference type="EMBL" id="CAB4731415.1"/>
    </source>
</evidence>
<evidence type="ECO:0000259" key="5">
    <source>
        <dbReference type="Pfam" id="PF00551"/>
    </source>
</evidence>
<dbReference type="InterPro" id="IPR041711">
    <property type="entry name" value="Met-tRNA-FMT_N"/>
</dbReference>
<sequence length="301" mass="32234">MTTTSLATVPEFPRRLVYLGTPAMAVPPLRALVSSGFDIALVVSGPDRRRGRGNELSPSPVKAAALALDLAVSERVEDVLGVGADLGVVVAFGSLVRRPVLEQVPMVNIHFSLLPRWRGAAPVERAILAGDTETGTCLMQLEEGLDTGPVFDTIRVPIRPRASADEVRHELVDAGVEQLLRRLASGLRNPEPQSGEPTYASKIRPEELRIDWDAPAVVIHRLVRLGTAWTSLRGRRLRIHTAVPDGAAAPNTPGSLEGLRVTCGDGQALLLEMVQPEGKAAMDAKSWVHGARPTVGELLGH</sequence>
<dbReference type="EMBL" id="CAEZYY010000002">
    <property type="protein sequence ID" value="CAB4739418.1"/>
    <property type="molecule type" value="Genomic_DNA"/>
</dbReference>
<dbReference type="CDD" id="cd08704">
    <property type="entry name" value="Met_tRNA_FMT_C"/>
    <property type="match status" value="1"/>
</dbReference>
<dbReference type="InterPro" id="IPR011034">
    <property type="entry name" value="Formyl_transferase-like_C_sf"/>
</dbReference>
<evidence type="ECO:0000313" key="9">
    <source>
        <dbReference type="EMBL" id="CAB5056977.1"/>
    </source>
</evidence>
<dbReference type="PANTHER" id="PTHR11138">
    <property type="entry name" value="METHIONYL-TRNA FORMYLTRANSFERASE"/>
    <property type="match status" value="1"/>
</dbReference>
<dbReference type="EMBL" id="CAFBQP010000018">
    <property type="protein sequence ID" value="CAB5056977.1"/>
    <property type="molecule type" value="Genomic_DNA"/>
</dbReference>
<dbReference type="HAMAP" id="MF_00182">
    <property type="entry name" value="Formyl_trans"/>
    <property type="match status" value="1"/>
</dbReference>
<dbReference type="PANTHER" id="PTHR11138:SF5">
    <property type="entry name" value="METHIONYL-TRNA FORMYLTRANSFERASE, MITOCHONDRIAL"/>
    <property type="match status" value="1"/>
</dbReference>
<organism evidence="7">
    <name type="scientific">freshwater metagenome</name>
    <dbReference type="NCBI Taxonomy" id="449393"/>
    <lineage>
        <taxon>unclassified sequences</taxon>
        <taxon>metagenomes</taxon>
        <taxon>ecological metagenomes</taxon>
    </lineage>
</organism>
<comment type="similarity">
    <text evidence="1">Belongs to the Fmt family.</text>
</comment>
<proteinExistence type="inferred from homology"/>
<feature type="domain" description="Formyl transferase C-terminal" evidence="6">
    <location>
        <begin position="202"/>
        <end position="291"/>
    </location>
</feature>
<dbReference type="Pfam" id="PF02911">
    <property type="entry name" value="Formyl_trans_C"/>
    <property type="match status" value="1"/>
</dbReference>
<evidence type="ECO:0000256" key="4">
    <source>
        <dbReference type="ARBA" id="ARBA00022917"/>
    </source>
</evidence>
<name>A0A6J6S9V9_9ZZZZ</name>
<evidence type="ECO:0000256" key="2">
    <source>
        <dbReference type="ARBA" id="ARBA00012261"/>
    </source>
</evidence>
<protein>
    <recommendedName>
        <fullName evidence="2">methionyl-tRNA formyltransferase</fullName>
        <ecNumber evidence="2">2.1.2.9</ecNumber>
    </recommendedName>
</protein>
<keyword evidence="4" id="KW-0648">Protein biosynthesis</keyword>
<dbReference type="AlphaFoldDB" id="A0A6J6S9V9"/>
<evidence type="ECO:0000313" key="8">
    <source>
        <dbReference type="EMBL" id="CAB4739418.1"/>
    </source>
</evidence>